<evidence type="ECO:0000259" key="1">
    <source>
        <dbReference type="Pfam" id="PF07978"/>
    </source>
</evidence>
<dbReference type="InterPro" id="IPR011008">
    <property type="entry name" value="Dimeric_a/b-barrel"/>
</dbReference>
<dbReference type="InterPro" id="IPR012577">
    <property type="entry name" value="NIPSNAP"/>
</dbReference>
<dbReference type="Gene3D" id="3.30.70.100">
    <property type="match status" value="2"/>
</dbReference>
<sequence>MIYEMRHYLMDRGRMNDNHDRMENHTPALLRKHGVNVIGRWAALTGPGMPMFCYIMEWEDFAEREAAWGGFYADPEWPRIRTATNAGSEMVQENKLTFMRPNPVFRQVDSERDARAGGLHQLIVQKTAIGLTGAVNDFLAETWLPRVQAAGARVMGLCDVISGPPMPSVVTLLSWPDETAWFRGWRAFENDPAVIAAYAEQRRTHGQALLGAAETWLMEPAAYALPVASLRTSPR</sequence>
<protein>
    <submittedName>
        <fullName evidence="2">NIPSNAP family protein</fullName>
    </submittedName>
</protein>
<comment type="caution">
    <text evidence="2">The sequence shown here is derived from an EMBL/GenBank/DDBJ whole genome shotgun (WGS) entry which is preliminary data.</text>
</comment>
<accession>A0ABU1FA25</accession>
<dbReference type="Proteomes" id="UP001247754">
    <property type="component" value="Unassembled WGS sequence"/>
</dbReference>
<name>A0ABU1FA25_9RHOB</name>
<dbReference type="RefSeq" id="WP_310457970.1">
    <property type="nucleotide sequence ID" value="NZ_JAVKPH010000016.1"/>
</dbReference>
<proteinExistence type="predicted"/>
<reference evidence="2 3" key="1">
    <citation type="submission" date="2023-09" db="EMBL/GenBank/DDBJ databases">
        <title>Xinfangfangia sedmenti sp. nov., isolated the sedment.</title>
        <authorList>
            <person name="Xu L."/>
        </authorList>
    </citation>
    <scope>NUCLEOTIDE SEQUENCE [LARGE SCALE GENOMIC DNA]</scope>
    <source>
        <strain evidence="2 3">LG-4</strain>
    </source>
</reference>
<dbReference type="EMBL" id="JAVKPH010000016">
    <property type="protein sequence ID" value="MDR5653734.1"/>
    <property type="molecule type" value="Genomic_DNA"/>
</dbReference>
<dbReference type="Pfam" id="PF07978">
    <property type="entry name" value="NIPSNAP"/>
    <property type="match status" value="1"/>
</dbReference>
<evidence type="ECO:0000313" key="3">
    <source>
        <dbReference type="Proteomes" id="UP001247754"/>
    </source>
</evidence>
<feature type="domain" description="NIPSNAP" evidence="1">
    <location>
        <begin position="3"/>
        <end position="101"/>
    </location>
</feature>
<dbReference type="SUPFAM" id="SSF54909">
    <property type="entry name" value="Dimeric alpha+beta barrel"/>
    <property type="match status" value="2"/>
</dbReference>
<gene>
    <name evidence="2" type="ORF">RGD00_14055</name>
</gene>
<keyword evidence="3" id="KW-1185">Reference proteome</keyword>
<evidence type="ECO:0000313" key="2">
    <source>
        <dbReference type="EMBL" id="MDR5653734.1"/>
    </source>
</evidence>
<organism evidence="2 3">
    <name type="scientific">Ruixingdingia sedimenti</name>
    <dbReference type="NCBI Taxonomy" id="3073604"/>
    <lineage>
        <taxon>Bacteria</taxon>
        <taxon>Pseudomonadati</taxon>
        <taxon>Pseudomonadota</taxon>
        <taxon>Alphaproteobacteria</taxon>
        <taxon>Rhodobacterales</taxon>
        <taxon>Paracoccaceae</taxon>
        <taxon>Ruixingdingia</taxon>
    </lineage>
</organism>